<proteinExistence type="predicted"/>
<evidence type="ECO:0000313" key="1">
    <source>
        <dbReference type="EMBL" id="RZC78969.1"/>
    </source>
</evidence>
<keyword evidence="2" id="KW-1185">Reference proteome</keyword>
<dbReference type="Gramene" id="RZC78969">
    <property type="protein sequence ID" value="RZC78969"/>
    <property type="gene ID" value="C5167_003295"/>
</dbReference>
<accession>A0A4Y7L3Z7</accession>
<evidence type="ECO:0000313" key="2">
    <source>
        <dbReference type="Proteomes" id="UP000316621"/>
    </source>
</evidence>
<reference evidence="1 2" key="1">
    <citation type="journal article" date="2018" name="Science">
        <title>The opium poppy genome and morphinan production.</title>
        <authorList>
            <person name="Guo L."/>
            <person name="Winzer T."/>
            <person name="Yang X."/>
            <person name="Li Y."/>
            <person name="Ning Z."/>
            <person name="He Z."/>
            <person name="Teodor R."/>
            <person name="Lu Y."/>
            <person name="Bowser T.A."/>
            <person name="Graham I.A."/>
            <person name="Ye K."/>
        </authorList>
    </citation>
    <scope>NUCLEOTIDE SEQUENCE [LARGE SCALE GENOMIC DNA]</scope>
    <source>
        <strain evidence="2">cv. HN1</strain>
        <tissue evidence="1">Leaves</tissue>
    </source>
</reference>
<dbReference type="AlphaFoldDB" id="A0A4Y7L3Z7"/>
<sequence length="61" mass="6819">MLDSLETLALEIDHAGFEGGILISMFWKEISVEQEDSPAGPRESISLLNLFDPINMTVIRQ</sequence>
<name>A0A4Y7L3Z7_PAPSO</name>
<protein>
    <submittedName>
        <fullName evidence="1">Uncharacterized protein</fullName>
    </submittedName>
</protein>
<organism evidence="1 2">
    <name type="scientific">Papaver somniferum</name>
    <name type="common">Opium poppy</name>
    <dbReference type="NCBI Taxonomy" id="3469"/>
    <lineage>
        <taxon>Eukaryota</taxon>
        <taxon>Viridiplantae</taxon>
        <taxon>Streptophyta</taxon>
        <taxon>Embryophyta</taxon>
        <taxon>Tracheophyta</taxon>
        <taxon>Spermatophyta</taxon>
        <taxon>Magnoliopsida</taxon>
        <taxon>Ranunculales</taxon>
        <taxon>Papaveraceae</taxon>
        <taxon>Papaveroideae</taxon>
        <taxon>Papaver</taxon>
    </lineage>
</organism>
<dbReference type="EMBL" id="CM010723">
    <property type="protein sequence ID" value="RZC78969.1"/>
    <property type="molecule type" value="Genomic_DNA"/>
</dbReference>
<gene>
    <name evidence="1" type="ORF">C5167_003295</name>
</gene>
<dbReference type="Proteomes" id="UP000316621">
    <property type="component" value="Chromosome 9"/>
</dbReference>